<dbReference type="EMBL" id="BEYU01000025">
    <property type="protein sequence ID" value="GBG26848.1"/>
    <property type="molecule type" value="Genomic_DNA"/>
</dbReference>
<evidence type="ECO:0000256" key="1">
    <source>
        <dbReference type="SAM" id="MobiDB-lite"/>
    </source>
</evidence>
<feature type="region of interest" description="Disordered" evidence="1">
    <location>
        <begin position="196"/>
        <end position="217"/>
    </location>
</feature>
<comment type="caution">
    <text evidence="3">The sequence shown here is derived from an EMBL/GenBank/DDBJ whole genome shotgun (WGS) entry which is preliminary data.</text>
</comment>
<dbReference type="Proteomes" id="UP000241890">
    <property type="component" value="Unassembled WGS sequence"/>
</dbReference>
<dbReference type="InParanoid" id="A0A2R5GAT8"/>
<accession>A0A2R5GAT8</accession>
<feature type="transmembrane region" description="Helical" evidence="2">
    <location>
        <begin position="168"/>
        <end position="188"/>
    </location>
</feature>
<keyword evidence="2" id="KW-0472">Membrane</keyword>
<sequence length="355" mass="40421">MAYVNCAPEEQNSCKTAMKMACLPVSTVLGALSRFFSYAELYLARIIGIIDARVLDLDFHLIEKRLNLLVLATSLLFGATATAIFADPIPLPTADAYFEIAEHYLGAARQYEDEGYTPGMYSQSEIDAIEELMVMTDGNFTEANAEYWQKSILADYYNQMGAVIIESYTYLMTAIIFSIVTYFSVVMMRTPKPHEEKAHVQPAGQDGEFSDTKSETGEAKKQSRFPLNVLYYCQAFSFFFSVFAFVFGSLQLIRFAKWRLIFTYSSTVTQYYRMRMQDVYDPYVVDGQLKAPGFIVIFTILLLSFAVINNLTEVYHDLVLKRTLPEMYIGYKFFRHNPIVPNKEAARSSSRSLVP</sequence>
<proteinExistence type="predicted"/>
<dbReference type="AlphaFoldDB" id="A0A2R5GAT8"/>
<protein>
    <submittedName>
        <fullName evidence="3">Uncharacterized protein</fullName>
    </submittedName>
</protein>
<feature type="transmembrane region" description="Helical" evidence="2">
    <location>
        <begin position="291"/>
        <end position="312"/>
    </location>
</feature>
<keyword evidence="4" id="KW-1185">Reference proteome</keyword>
<gene>
    <name evidence="3" type="ORF">FCC1311_030702</name>
</gene>
<keyword evidence="2" id="KW-0812">Transmembrane</keyword>
<feature type="transmembrane region" description="Helical" evidence="2">
    <location>
        <begin position="66"/>
        <end position="86"/>
    </location>
</feature>
<evidence type="ECO:0000313" key="3">
    <source>
        <dbReference type="EMBL" id="GBG26848.1"/>
    </source>
</evidence>
<organism evidence="3 4">
    <name type="scientific">Hondaea fermentalgiana</name>
    <dbReference type="NCBI Taxonomy" id="2315210"/>
    <lineage>
        <taxon>Eukaryota</taxon>
        <taxon>Sar</taxon>
        <taxon>Stramenopiles</taxon>
        <taxon>Bigyra</taxon>
        <taxon>Labyrinthulomycetes</taxon>
        <taxon>Thraustochytrida</taxon>
        <taxon>Thraustochytriidae</taxon>
        <taxon>Hondaea</taxon>
    </lineage>
</organism>
<keyword evidence="2" id="KW-1133">Transmembrane helix</keyword>
<evidence type="ECO:0000313" key="4">
    <source>
        <dbReference type="Proteomes" id="UP000241890"/>
    </source>
</evidence>
<name>A0A2R5GAT8_9STRA</name>
<reference evidence="3 4" key="1">
    <citation type="submission" date="2017-12" db="EMBL/GenBank/DDBJ databases">
        <title>Sequencing, de novo assembly and annotation of complete genome of a new Thraustochytrid species, strain FCC1311.</title>
        <authorList>
            <person name="Sedici K."/>
            <person name="Godart F."/>
            <person name="Aiese Cigliano R."/>
            <person name="Sanseverino W."/>
            <person name="Barakat M."/>
            <person name="Ortet P."/>
            <person name="Marechal E."/>
            <person name="Cagnac O."/>
            <person name="Amato A."/>
        </authorList>
    </citation>
    <scope>NUCLEOTIDE SEQUENCE [LARGE SCALE GENOMIC DNA]</scope>
</reference>
<feature type="transmembrane region" description="Helical" evidence="2">
    <location>
        <begin position="229"/>
        <end position="253"/>
    </location>
</feature>
<evidence type="ECO:0000256" key="2">
    <source>
        <dbReference type="SAM" id="Phobius"/>
    </source>
</evidence>